<keyword evidence="4" id="KW-1185">Reference proteome</keyword>
<gene>
    <name evidence="3" type="ORF">Sango_2421000</name>
</gene>
<reference evidence="3" key="2">
    <citation type="journal article" date="2024" name="Plant">
        <title>Genomic evolution and insights into agronomic trait innovations of Sesamum species.</title>
        <authorList>
            <person name="Miao H."/>
            <person name="Wang L."/>
            <person name="Qu L."/>
            <person name="Liu H."/>
            <person name="Sun Y."/>
            <person name="Le M."/>
            <person name="Wang Q."/>
            <person name="Wei S."/>
            <person name="Zheng Y."/>
            <person name="Lin W."/>
            <person name="Duan Y."/>
            <person name="Cao H."/>
            <person name="Xiong S."/>
            <person name="Wang X."/>
            <person name="Wei L."/>
            <person name="Li C."/>
            <person name="Ma Q."/>
            <person name="Ju M."/>
            <person name="Zhao R."/>
            <person name="Li G."/>
            <person name="Mu C."/>
            <person name="Tian Q."/>
            <person name="Mei H."/>
            <person name="Zhang T."/>
            <person name="Gao T."/>
            <person name="Zhang H."/>
        </authorList>
    </citation>
    <scope>NUCLEOTIDE SEQUENCE</scope>
    <source>
        <strain evidence="3">K16</strain>
    </source>
</reference>
<name>A0AAE2BK08_9LAMI</name>
<feature type="domain" description="ASCH" evidence="2">
    <location>
        <begin position="17"/>
        <end position="50"/>
    </location>
</feature>
<sequence length="158" mass="17250">MATRRRVESSNYRNPCLTMHQPWASLLVYGIKRVEGRSWPAPVRGCVDVVGCVTCEELVNWEELLHRGLSSVKPPLPVKFPLPDPKDPYSLKPSSLASRPNGSRISEEEKSPSLVAAIAGARAAIKNNMSLPTTGGDIESDEKPVSSRTRKNSGEAVQ</sequence>
<dbReference type="Gene3D" id="2.30.130.30">
    <property type="entry name" value="Hypothetical protein"/>
    <property type="match status" value="1"/>
</dbReference>
<comment type="caution">
    <text evidence="3">The sequence shown here is derived from an EMBL/GenBank/DDBJ whole genome shotgun (WGS) entry which is preliminary data.</text>
</comment>
<accession>A0AAE2BK08</accession>
<evidence type="ECO:0000256" key="1">
    <source>
        <dbReference type="SAM" id="MobiDB-lite"/>
    </source>
</evidence>
<evidence type="ECO:0000313" key="4">
    <source>
        <dbReference type="Proteomes" id="UP001289374"/>
    </source>
</evidence>
<dbReference type="PANTHER" id="PTHR12963">
    <property type="entry name" value="THYROID RECEPTOR INTERACTING PROTEIN RELATED"/>
    <property type="match status" value="1"/>
</dbReference>
<organism evidence="3 4">
    <name type="scientific">Sesamum angolense</name>
    <dbReference type="NCBI Taxonomy" id="2727404"/>
    <lineage>
        <taxon>Eukaryota</taxon>
        <taxon>Viridiplantae</taxon>
        <taxon>Streptophyta</taxon>
        <taxon>Embryophyta</taxon>
        <taxon>Tracheophyta</taxon>
        <taxon>Spermatophyta</taxon>
        <taxon>Magnoliopsida</taxon>
        <taxon>eudicotyledons</taxon>
        <taxon>Gunneridae</taxon>
        <taxon>Pentapetalae</taxon>
        <taxon>asterids</taxon>
        <taxon>lamiids</taxon>
        <taxon>Lamiales</taxon>
        <taxon>Pedaliaceae</taxon>
        <taxon>Sesamum</taxon>
    </lineage>
</organism>
<evidence type="ECO:0000313" key="3">
    <source>
        <dbReference type="EMBL" id="KAK4388144.1"/>
    </source>
</evidence>
<feature type="region of interest" description="Disordered" evidence="1">
    <location>
        <begin position="126"/>
        <end position="158"/>
    </location>
</feature>
<dbReference type="Proteomes" id="UP001289374">
    <property type="component" value="Unassembled WGS sequence"/>
</dbReference>
<reference evidence="3" key="1">
    <citation type="submission" date="2020-06" db="EMBL/GenBank/DDBJ databases">
        <authorList>
            <person name="Li T."/>
            <person name="Hu X."/>
            <person name="Zhang T."/>
            <person name="Song X."/>
            <person name="Zhang H."/>
            <person name="Dai N."/>
            <person name="Sheng W."/>
            <person name="Hou X."/>
            <person name="Wei L."/>
        </authorList>
    </citation>
    <scope>NUCLEOTIDE SEQUENCE</scope>
    <source>
        <strain evidence="3">K16</strain>
        <tissue evidence="3">Leaf</tissue>
    </source>
</reference>
<dbReference type="Pfam" id="PF04266">
    <property type="entry name" value="ASCH"/>
    <property type="match status" value="1"/>
</dbReference>
<dbReference type="AlphaFoldDB" id="A0AAE2BK08"/>
<proteinExistence type="predicted"/>
<evidence type="ECO:0000259" key="2">
    <source>
        <dbReference type="Pfam" id="PF04266"/>
    </source>
</evidence>
<dbReference type="InterPro" id="IPR039128">
    <property type="entry name" value="TRIP4-like"/>
</dbReference>
<dbReference type="SUPFAM" id="SSF88697">
    <property type="entry name" value="PUA domain-like"/>
    <property type="match status" value="1"/>
</dbReference>
<dbReference type="PANTHER" id="PTHR12963:SF0">
    <property type="entry name" value="EXPRESSED PROTEIN"/>
    <property type="match status" value="1"/>
</dbReference>
<protein>
    <submittedName>
        <fullName evidence="3">Activating signal cointegrator 1</fullName>
    </submittedName>
</protein>
<dbReference type="InterPro" id="IPR015947">
    <property type="entry name" value="PUA-like_sf"/>
</dbReference>
<feature type="region of interest" description="Disordered" evidence="1">
    <location>
        <begin position="75"/>
        <end position="111"/>
    </location>
</feature>
<dbReference type="EMBL" id="JACGWL010000014">
    <property type="protein sequence ID" value="KAK4388144.1"/>
    <property type="molecule type" value="Genomic_DNA"/>
</dbReference>
<feature type="compositionally biased region" description="Polar residues" evidence="1">
    <location>
        <begin position="92"/>
        <end position="104"/>
    </location>
</feature>
<dbReference type="InterPro" id="IPR007374">
    <property type="entry name" value="ASCH_domain"/>
</dbReference>